<dbReference type="InterPro" id="IPR006139">
    <property type="entry name" value="D-isomer_2_OHA_DH_cat_dom"/>
</dbReference>
<reference evidence="8" key="1">
    <citation type="journal article" date="2019" name="Int. J. Syst. Evol. Microbiol.">
        <title>The Global Catalogue of Microorganisms (GCM) 10K type strain sequencing project: providing services to taxonomists for standard genome sequencing and annotation.</title>
        <authorList>
            <consortium name="The Broad Institute Genomics Platform"/>
            <consortium name="The Broad Institute Genome Sequencing Center for Infectious Disease"/>
            <person name="Wu L."/>
            <person name="Ma J."/>
        </authorList>
    </citation>
    <scope>NUCLEOTIDE SEQUENCE [LARGE SCALE GENOMIC DNA]</scope>
    <source>
        <strain evidence="8">JCM 13022</strain>
    </source>
</reference>
<keyword evidence="8" id="KW-1185">Reference proteome</keyword>
<protein>
    <recommendedName>
        <fullName evidence="9">D-3-phosphoglycerate dehydrogenase</fullName>
    </recommendedName>
</protein>
<dbReference type="PROSITE" id="PS00670">
    <property type="entry name" value="D_2_HYDROXYACID_DH_2"/>
    <property type="match status" value="1"/>
</dbReference>
<dbReference type="InterPro" id="IPR006140">
    <property type="entry name" value="D-isomer_DH_NAD-bd"/>
</dbReference>
<evidence type="ECO:0000259" key="6">
    <source>
        <dbReference type="Pfam" id="PF02826"/>
    </source>
</evidence>
<dbReference type="PROSITE" id="PS00671">
    <property type="entry name" value="D_2_HYDROXYACID_DH_3"/>
    <property type="match status" value="1"/>
</dbReference>
<evidence type="ECO:0000313" key="7">
    <source>
        <dbReference type="EMBL" id="GAA1217751.1"/>
    </source>
</evidence>
<evidence type="ECO:0008006" key="9">
    <source>
        <dbReference type="Google" id="ProtNLM"/>
    </source>
</evidence>
<dbReference type="Proteomes" id="UP001500467">
    <property type="component" value="Unassembled WGS sequence"/>
</dbReference>
<dbReference type="RefSeq" id="WP_253855322.1">
    <property type="nucleotide sequence ID" value="NZ_BAAALM010000016.1"/>
</dbReference>
<keyword evidence="3" id="KW-0520">NAD</keyword>
<dbReference type="PANTHER" id="PTHR42789">
    <property type="entry name" value="D-ISOMER SPECIFIC 2-HYDROXYACID DEHYDROGENASE FAMILY PROTEIN (AFU_ORTHOLOGUE AFUA_6G10090)"/>
    <property type="match status" value="1"/>
</dbReference>
<comment type="similarity">
    <text evidence="1 4">Belongs to the D-isomer specific 2-hydroxyacid dehydrogenase family.</text>
</comment>
<dbReference type="InterPro" id="IPR029753">
    <property type="entry name" value="D-isomer_DH_CS"/>
</dbReference>
<dbReference type="EMBL" id="BAAALM010000016">
    <property type="protein sequence ID" value="GAA1217751.1"/>
    <property type="molecule type" value="Genomic_DNA"/>
</dbReference>
<gene>
    <name evidence="7" type="ORF">GCM10009675_45250</name>
</gene>
<evidence type="ECO:0000256" key="4">
    <source>
        <dbReference type="RuleBase" id="RU003719"/>
    </source>
</evidence>
<dbReference type="PANTHER" id="PTHR42789:SF1">
    <property type="entry name" value="D-ISOMER SPECIFIC 2-HYDROXYACID DEHYDROGENASE FAMILY PROTEIN (AFU_ORTHOLOGUE AFUA_6G10090)"/>
    <property type="match status" value="1"/>
</dbReference>
<dbReference type="Pfam" id="PF02826">
    <property type="entry name" value="2-Hacid_dh_C"/>
    <property type="match status" value="1"/>
</dbReference>
<evidence type="ECO:0000259" key="5">
    <source>
        <dbReference type="Pfam" id="PF00389"/>
    </source>
</evidence>
<evidence type="ECO:0000256" key="2">
    <source>
        <dbReference type="ARBA" id="ARBA00023002"/>
    </source>
</evidence>
<dbReference type="SUPFAM" id="SSF52283">
    <property type="entry name" value="Formate/glycerate dehydrogenase catalytic domain-like"/>
    <property type="match status" value="1"/>
</dbReference>
<dbReference type="CDD" id="cd12173">
    <property type="entry name" value="PGDH_4"/>
    <property type="match status" value="1"/>
</dbReference>
<keyword evidence="2 4" id="KW-0560">Oxidoreductase</keyword>
<feature type="domain" description="D-isomer specific 2-hydroxyacid dehydrogenase NAD-binding" evidence="6">
    <location>
        <begin position="113"/>
        <end position="287"/>
    </location>
</feature>
<organism evidence="7 8">
    <name type="scientific">Prauserella alba</name>
    <dbReference type="NCBI Taxonomy" id="176898"/>
    <lineage>
        <taxon>Bacteria</taxon>
        <taxon>Bacillati</taxon>
        <taxon>Actinomycetota</taxon>
        <taxon>Actinomycetes</taxon>
        <taxon>Pseudonocardiales</taxon>
        <taxon>Pseudonocardiaceae</taxon>
        <taxon>Prauserella</taxon>
    </lineage>
</organism>
<proteinExistence type="inferred from homology"/>
<dbReference type="Pfam" id="PF00389">
    <property type="entry name" value="2-Hacid_dh"/>
    <property type="match status" value="1"/>
</dbReference>
<name>A0ABP4GBN5_9PSEU</name>
<dbReference type="SUPFAM" id="SSF51735">
    <property type="entry name" value="NAD(P)-binding Rossmann-fold domains"/>
    <property type="match status" value="1"/>
</dbReference>
<evidence type="ECO:0000256" key="1">
    <source>
        <dbReference type="ARBA" id="ARBA00005854"/>
    </source>
</evidence>
<sequence>MNGAEMAGPVAVVENVWGEAFDALARTHDVRWEPDAWVDDDLLRHTLSGARAVVVRNKASITAEVLAATPELRIVARAGTGLDNIDLDAADSAGVVVSAALGVNAMSVAEHTLALALAVLREIPAHDRRVRDGQWNRSSGRELSGKTWGLLGFGATGMAVARVLRGLDVRVLAYDPYVDPAAADVREAGVTVTDWGDVIGSADVLSVHLPATAETRHVLSDDAFAAMRPGTVLVNAGRGEVIDEPALAAALRSGAVAGAGLDVRESEPPGRSPLDAHPAVVYTPHVAGLTVESQERIASVLAEDVGAVLAGRRAVHAVGKHDLWTPA</sequence>
<accession>A0ABP4GBN5</accession>
<comment type="caution">
    <text evidence="7">The sequence shown here is derived from an EMBL/GenBank/DDBJ whole genome shotgun (WGS) entry which is preliminary data.</text>
</comment>
<dbReference type="InterPro" id="IPR050857">
    <property type="entry name" value="D-2-hydroxyacid_DH"/>
</dbReference>
<dbReference type="Gene3D" id="3.40.50.720">
    <property type="entry name" value="NAD(P)-binding Rossmann-like Domain"/>
    <property type="match status" value="2"/>
</dbReference>
<feature type="domain" description="D-isomer specific 2-hydroxyacid dehydrogenase catalytic" evidence="5">
    <location>
        <begin position="38"/>
        <end position="318"/>
    </location>
</feature>
<evidence type="ECO:0000313" key="8">
    <source>
        <dbReference type="Proteomes" id="UP001500467"/>
    </source>
</evidence>
<dbReference type="InterPro" id="IPR036291">
    <property type="entry name" value="NAD(P)-bd_dom_sf"/>
</dbReference>
<evidence type="ECO:0000256" key="3">
    <source>
        <dbReference type="ARBA" id="ARBA00023027"/>
    </source>
</evidence>